<dbReference type="GO" id="GO:0016020">
    <property type="term" value="C:membrane"/>
    <property type="evidence" value="ECO:0007669"/>
    <property type="project" value="UniProtKB-SubCell"/>
</dbReference>
<comment type="similarity">
    <text evidence="5">Belongs to the G-protein coupled receptor 1 family.</text>
</comment>
<reference evidence="10" key="1">
    <citation type="submission" date="2015-02" db="EMBL/GenBank/DDBJ databases">
        <title>Genome sequencing for Strongylocentrotus purpuratus.</title>
        <authorList>
            <person name="Murali S."/>
            <person name="Liu Y."/>
            <person name="Vee V."/>
            <person name="English A."/>
            <person name="Wang M."/>
            <person name="Skinner E."/>
            <person name="Han Y."/>
            <person name="Muzny D.M."/>
            <person name="Worley K.C."/>
            <person name="Gibbs R.A."/>
        </authorList>
    </citation>
    <scope>NUCLEOTIDE SEQUENCE</scope>
</reference>
<comment type="subcellular location">
    <subcellularLocation>
        <location evidence="1">Membrane</location>
    </subcellularLocation>
</comment>
<feature type="transmembrane region" description="Helical" evidence="7">
    <location>
        <begin position="178"/>
        <end position="201"/>
    </location>
</feature>
<evidence type="ECO:0000256" key="6">
    <source>
        <dbReference type="SAM" id="MobiDB-lite"/>
    </source>
</evidence>
<proteinExistence type="inferred from homology"/>
<sequence>MNATLETPPLTNPGSSRLIAVTIYSFLGSIGILGNGLVLVVMIAVKDLRNITNLFIANQSVIDMTTSIFLFVTFVAPHPAVPKQKLAADIICSFWNSGYIFWGTIITSTYNLAMLALERYFAVMHPVAYRNKFSYRRAAGVAVAPWIIGFGYNIHWMVVNQHAGGRCIVKYESSFIQGFIGCLTVIVEFFIPLLVMAYVYIRIGKMMRQRVDDIGNTSTEHRSEVTTAEPVQGRIQGWDGDAGTNVYSCSPSSPDRFRT</sequence>
<evidence type="ECO:0000256" key="7">
    <source>
        <dbReference type="SAM" id="Phobius"/>
    </source>
</evidence>
<organism evidence="9 10">
    <name type="scientific">Strongylocentrotus purpuratus</name>
    <name type="common">Purple sea urchin</name>
    <dbReference type="NCBI Taxonomy" id="7668"/>
    <lineage>
        <taxon>Eukaryota</taxon>
        <taxon>Metazoa</taxon>
        <taxon>Echinodermata</taxon>
        <taxon>Eleutherozoa</taxon>
        <taxon>Echinozoa</taxon>
        <taxon>Echinoidea</taxon>
        <taxon>Euechinoidea</taxon>
        <taxon>Echinacea</taxon>
        <taxon>Camarodonta</taxon>
        <taxon>Echinidea</taxon>
        <taxon>Strongylocentrotidae</taxon>
        <taxon>Strongylocentrotus</taxon>
    </lineage>
</organism>
<evidence type="ECO:0000256" key="5">
    <source>
        <dbReference type="RuleBase" id="RU000688"/>
    </source>
</evidence>
<dbReference type="PRINTS" id="PR00237">
    <property type="entry name" value="GPCRRHODOPSN"/>
</dbReference>
<dbReference type="KEGG" id="spu:576231"/>
<feature type="domain" description="G-protein coupled receptors family 1 profile" evidence="8">
    <location>
        <begin position="34"/>
        <end position="259"/>
    </location>
</feature>
<feature type="transmembrane region" description="Helical" evidence="7">
    <location>
        <begin position="138"/>
        <end position="158"/>
    </location>
</feature>
<name>A0A7M7P369_STRPU</name>
<dbReference type="PANTHER" id="PTHR45698:SF1">
    <property type="entry name" value="TRACE AMINE-ASSOCIATED RECEPTOR 13C-LIKE"/>
    <property type="match status" value="1"/>
</dbReference>
<dbReference type="Proteomes" id="UP000007110">
    <property type="component" value="Unassembled WGS sequence"/>
</dbReference>
<dbReference type="OrthoDB" id="10055255at2759"/>
<keyword evidence="5" id="KW-0675">Receptor</keyword>
<dbReference type="GeneID" id="576231"/>
<keyword evidence="2 5" id="KW-0812">Transmembrane</keyword>
<dbReference type="OMA" id="CIVKYES"/>
<dbReference type="CDD" id="cd00637">
    <property type="entry name" value="7tm_classA_rhodopsin-like"/>
    <property type="match status" value="1"/>
</dbReference>
<dbReference type="InParanoid" id="A0A7M7P369"/>
<keyword evidence="10" id="KW-1185">Reference proteome</keyword>
<feature type="transmembrane region" description="Helical" evidence="7">
    <location>
        <begin position="99"/>
        <end position="117"/>
    </location>
</feature>
<protein>
    <recommendedName>
        <fullName evidence="8">G-protein coupled receptors family 1 profile domain-containing protein</fullName>
    </recommendedName>
</protein>
<dbReference type="FunCoup" id="A0A7M7P369">
    <property type="interactions" value="1056"/>
</dbReference>
<evidence type="ECO:0000256" key="4">
    <source>
        <dbReference type="ARBA" id="ARBA00023136"/>
    </source>
</evidence>
<dbReference type="PANTHER" id="PTHR45698">
    <property type="entry name" value="TRACE AMINE-ASSOCIATED RECEPTOR 19N-RELATED"/>
    <property type="match status" value="1"/>
</dbReference>
<dbReference type="InterPro" id="IPR017452">
    <property type="entry name" value="GPCR_Rhodpsn_7TM"/>
</dbReference>
<accession>A0A7M7P369</accession>
<dbReference type="GO" id="GO:0004930">
    <property type="term" value="F:G protein-coupled receptor activity"/>
    <property type="evidence" value="ECO:0007669"/>
    <property type="project" value="UniProtKB-KW"/>
</dbReference>
<evidence type="ECO:0000256" key="2">
    <source>
        <dbReference type="ARBA" id="ARBA00022692"/>
    </source>
</evidence>
<dbReference type="Pfam" id="PF00001">
    <property type="entry name" value="7tm_1"/>
    <property type="match status" value="1"/>
</dbReference>
<dbReference type="SUPFAM" id="SSF81321">
    <property type="entry name" value="Family A G protein-coupled receptor-like"/>
    <property type="match status" value="1"/>
</dbReference>
<dbReference type="EnsemblMetazoa" id="XM_030989790">
    <property type="protein sequence ID" value="XP_030845650"/>
    <property type="gene ID" value="LOC576231"/>
</dbReference>
<evidence type="ECO:0000256" key="1">
    <source>
        <dbReference type="ARBA" id="ARBA00004370"/>
    </source>
</evidence>
<dbReference type="InterPro" id="IPR000276">
    <property type="entry name" value="GPCR_Rhodpsn"/>
</dbReference>
<feature type="transmembrane region" description="Helical" evidence="7">
    <location>
        <begin position="18"/>
        <end position="43"/>
    </location>
</feature>
<feature type="region of interest" description="Disordered" evidence="6">
    <location>
        <begin position="218"/>
        <end position="259"/>
    </location>
</feature>
<keyword evidence="4 7" id="KW-0472">Membrane</keyword>
<dbReference type="PROSITE" id="PS50262">
    <property type="entry name" value="G_PROTEIN_RECEP_F1_2"/>
    <property type="match status" value="1"/>
</dbReference>
<evidence type="ECO:0000256" key="3">
    <source>
        <dbReference type="ARBA" id="ARBA00022989"/>
    </source>
</evidence>
<evidence type="ECO:0000313" key="9">
    <source>
        <dbReference type="EnsemblMetazoa" id="XP_030845650"/>
    </source>
</evidence>
<reference evidence="9" key="2">
    <citation type="submission" date="2021-01" db="UniProtKB">
        <authorList>
            <consortium name="EnsemblMetazoa"/>
        </authorList>
    </citation>
    <scope>IDENTIFICATION</scope>
</reference>
<evidence type="ECO:0000313" key="10">
    <source>
        <dbReference type="Proteomes" id="UP000007110"/>
    </source>
</evidence>
<dbReference type="Gene3D" id="1.20.1070.10">
    <property type="entry name" value="Rhodopsin 7-helix transmembrane proteins"/>
    <property type="match status" value="1"/>
</dbReference>
<evidence type="ECO:0000259" key="8">
    <source>
        <dbReference type="PROSITE" id="PS50262"/>
    </source>
</evidence>
<feature type="transmembrane region" description="Helical" evidence="7">
    <location>
        <begin position="55"/>
        <end position="76"/>
    </location>
</feature>
<dbReference type="PROSITE" id="PS00237">
    <property type="entry name" value="G_PROTEIN_RECEP_F1_1"/>
    <property type="match status" value="1"/>
</dbReference>
<keyword evidence="5" id="KW-0807">Transducer</keyword>
<keyword evidence="5" id="KW-0297">G-protein coupled receptor</keyword>
<dbReference type="AlphaFoldDB" id="A0A7M7P369"/>
<keyword evidence="3 7" id="KW-1133">Transmembrane helix</keyword>
<dbReference type="RefSeq" id="XP_030845650.1">
    <property type="nucleotide sequence ID" value="XM_030989790.1"/>
</dbReference>